<dbReference type="AlphaFoldDB" id="A0A011PAA6"/>
<sequence length="184" mass="19891">MLQIEILGEIETAGAPDRTHGVLAAGSLRGLGQQADLVIHPDHRSTAVEGLEHHVPVALAFLQIGLEVGHVGTGTLGRARRLDLRLAPGCLVVKRDRSHGDQERTRHRQGELVGVADQGVHAGEAKVARVLANREELQHRFVAARLAEADVAIAKPRGDLVMRDLVPERLRLVPFDRAQVATGE</sequence>
<reference evidence="1 2" key="1">
    <citation type="submission" date="2014-02" db="EMBL/GenBank/DDBJ databases">
        <title>Expanding our view of genomic diversity in Candidatus Accumulibacter clades.</title>
        <authorList>
            <person name="Skennerton C.T."/>
            <person name="Barr J.J."/>
            <person name="Slater F.R."/>
            <person name="Bond P.L."/>
            <person name="Tyson G.W."/>
        </authorList>
    </citation>
    <scope>NUCLEOTIDE SEQUENCE [LARGE SCALE GENOMIC DNA]</scope>
    <source>
        <strain evidence="2">BA-92</strain>
    </source>
</reference>
<proteinExistence type="predicted"/>
<evidence type="ECO:0000313" key="2">
    <source>
        <dbReference type="Proteomes" id="UP000021816"/>
    </source>
</evidence>
<comment type="caution">
    <text evidence="1">The sequence shown here is derived from an EMBL/GenBank/DDBJ whole genome shotgun (WGS) entry which is preliminary data.</text>
</comment>
<organism evidence="1 2">
    <name type="scientific">Candidatus Accumulibacter appositus</name>
    <dbReference type="NCBI Taxonomy" id="1454003"/>
    <lineage>
        <taxon>Bacteria</taxon>
        <taxon>Pseudomonadati</taxon>
        <taxon>Pseudomonadota</taxon>
        <taxon>Betaproteobacteria</taxon>
        <taxon>Candidatus Accumulibacter</taxon>
    </lineage>
</organism>
<accession>A0A011PAA6</accession>
<gene>
    <name evidence="1" type="ORF">AW10_04233</name>
</gene>
<dbReference type="EMBL" id="JEMX01000174">
    <property type="protein sequence ID" value="EXI73845.1"/>
    <property type="molecule type" value="Genomic_DNA"/>
</dbReference>
<protein>
    <submittedName>
        <fullName evidence="1">Uncharacterized protein</fullName>
    </submittedName>
</protein>
<name>A0A011PAA6_9PROT</name>
<evidence type="ECO:0000313" key="1">
    <source>
        <dbReference type="EMBL" id="EXI73845.1"/>
    </source>
</evidence>
<dbReference type="Proteomes" id="UP000021816">
    <property type="component" value="Unassembled WGS sequence"/>
</dbReference>